<dbReference type="RefSeq" id="WP_021461182.1">
    <property type="nucleotide sequence ID" value="NZ_AVOX01000009.1"/>
</dbReference>
<sequence length="229" mass="25870">MEIAQNLAHIRQQIADCHPTQKVTLLAVSKTKPFADILKAYHAGQRQFGENYVQEGVEKIQLAQQQNLNDITWHLIGPLQSNKTRIVAEHFDWVQSIDRLKIAERLSQQRPDHLPPLQVLIQINISDENSKSGITAQQLEELAQQIINLPKLQLRGLMAIPAPTAEINQQTAVFNQMKTLLQQLQQRFPQQKIDTLSMGMTDDMQTAIACGSTMVRIGTAIFGKRNYSV</sequence>
<dbReference type="SUPFAM" id="SSF51419">
    <property type="entry name" value="PLP-binding barrel"/>
    <property type="match status" value="1"/>
</dbReference>
<proteinExistence type="inferred from homology"/>
<dbReference type="PATRIC" id="fig|1195244.3.peg.586"/>
<comment type="caution">
    <text evidence="6">The sequence shown here is derived from an EMBL/GenBank/DDBJ whole genome shotgun (WGS) entry which is preliminary data.</text>
</comment>
<dbReference type="PANTHER" id="PTHR10146">
    <property type="entry name" value="PROLINE SYNTHETASE CO-TRANSCRIBED BACTERIAL HOMOLOG PROTEIN"/>
    <property type="match status" value="1"/>
</dbReference>
<dbReference type="HAMAP" id="MF_02087">
    <property type="entry name" value="PLP_homeostasis"/>
    <property type="match status" value="1"/>
</dbReference>
<gene>
    <name evidence="6" type="ORF">N561_02995</name>
</gene>
<comment type="cofactor">
    <cofactor evidence="3">
        <name>pyridoxal 5'-phosphate</name>
        <dbReference type="ChEBI" id="CHEBI:597326"/>
    </cofactor>
</comment>
<dbReference type="NCBIfam" id="TIGR00044">
    <property type="entry name" value="YggS family pyridoxal phosphate-dependent enzyme"/>
    <property type="match status" value="1"/>
</dbReference>
<feature type="domain" description="Alanine racemase N-terminal" evidence="5">
    <location>
        <begin position="4"/>
        <end position="224"/>
    </location>
</feature>
<dbReference type="Pfam" id="PF01168">
    <property type="entry name" value="Ala_racemase_N"/>
    <property type="match status" value="1"/>
</dbReference>
<evidence type="ECO:0000256" key="4">
    <source>
        <dbReference type="RuleBase" id="RU004514"/>
    </source>
</evidence>
<dbReference type="AlphaFoldDB" id="U1GN34"/>
<evidence type="ECO:0000256" key="3">
    <source>
        <dbReference type="PIRSR" id="PIRSR004848-1"/>
    </source>
</evidence>
<comment type="function">
    <text evidence="2">Pyridoxal 5'-phosphate (PLP)-binding protein, which is involved in PLP homeostasis.</text>
</comment>
<dbReference type="EMBL" id="AVOX01000009">
    <property type="protein sequence ID" value="ERF79052.1"/>
    <property type="molecule type" value="Genomic_DNA"/>
</dbReference>
<dbReference type="Proteomes" id="UP000016529">
    <property type="component" value="Unassembled WGS sequence"/>
</dbReference>
<evidence type="ECO:0000256" key="2">
    <source>
        <dbReference type="HAMAP-Rule" id="MF_02087"/>
    </source>
</evidence>
<dbReference type="FunFam" id="3.20.20.10:FF:000004">
    <property type="entry name" value="Pyridoxal phosphate homeostasis protein"/>
    <property type="match status" value="1"/>
</dbReference>
<dbReference type="InterPro" id="IPR001608">
    <property type="entry name" value="Ala_racemase_N"/>
</dbReference>
<dbReference type="PANTHER" id="PTHR10146:SF14">
    <property type="entry name" value="PYRIDOXAL PHOSPHATE HOMEOSTASIS PROTEIN"/>
    <property type="match status" value="1"/>
</dbReference>
<evidence type="ECO:0000313" key="6">
    <source>
        <dbReference type="EMBL" id="ERF79052.1"/>
    </source>
</evidence>
<comment type="similarity">
    <text evidence="2 4">Belongs to the pyridoxal phosphate-binding protein YggS/PROSC family.</text>
</comment>
<evidence type="ECO:0000256" key="1">
    <source>
        <dbReference type="ARBA" id="ARBA00022898"/>
    </source>
</evidence>
<dbReference type="CDD" id="cd06824">
    <property type="entry name" value="PLPDE_III_Yggs_like"/>
    <property type="match status" value="1"/>
</dbReference>
<name>U1GN34_9PAST</name>
<evidence type="ECO:0000313" key="7">
    <source>
        <dbReference type="Proteomes" id="UP000016529"/>
    </source>
</evidence>
<dbReference type="PIRSF" id="PIRSF004848">
    <property type="entry name" value="YBL036c_PLPDEIII"/>
    <property type="match status" value="1"/>
</dbReference>
<protein>
    <recommendedName>
        <fullName evidence="2">Pyridoxal phosphate homeostasis protein</fullName>
        <shortName evidence="2">PLP homeostasis protein</shortName>
    </recommendedName>
</protein>
<accession>U1GN34</accession>
<reference evidence="6 7" key="1">
    <citation type="journal article" date="2013" name="Genome Announc.">
        <title>Draft Genome Sequence of Gallibacterium anatis bv. haemolytica 12656-12 Liver, an Isolate Obtained from the Liver of a Septicemic Chicken.</title>
        <authorList>
            <person name="Kudirkiene E."/>
            <person name="Christensen H."/>
            <person name="Bojesen A.M."/>
        </authorList>
    </citation>
    <scope>NUCLEOTIDE SEQUENCE [LARGE SCALE GENOMIC DNA]</scope>
    <source>
        <strain evidence="6">12656/12</strain>
    </source>
</reference>
<organism evidence="6 7">
    <name type="scientific">Gallibacterium anatis 12656/12</name>
    <dbReference type="NCBI Taxonomy" id="1195244"/>
    <lineage>
        <taxon>Bacteria</taxon>
        <taxon>Pseudomonadati</taxon>
        <taxon>Pseudomonadota</taxon>
        <taxon>Gammaproteobacteria</taxon>
        <taxon>Pasteurellales</taxon>
        <taxon>Pasteurellaceae</taxon>
        <taxon>Gallibacterium</taxon>
    </lineage>
</organism>
<keyword evidence="1 2" id="KW-0663">Pyridoxal phosphate</keyword>
<dbReference type="InterPro" id="IPR011078">
    <property type="entry name" value="PyrdxlP_homeostasis"/>
</dbReference>
<evidence type="ECO:0000259" key="5">
    <source>
        <dbReference type="Pfam" id="PF01168"/>
    </source>
</evidence>
<dbReference type="Gene3D" id="3.20.20.10">
    <property type="entry name" value="Alanine racemase"/>
    <property type="match status" value="1"/>
</dbReference>
<dbReference type="GO" id="GO:0030170">
    <property type="term" value="F:pyridoxal phosphate binding"/>
    <property type="evidence" value="ECO:0007669"/>
    <property type="project" value="UniProtKB-UniRule"/>
</dbReference>
<feature type="modified residue" description="N6-(pyridoxal phosphate)lysine" evidence="2 3">
    <location>
        <position position="30"/>
    </location>
</feature>
<dbReference type="InterPro" id="IPR029066">
    <property type="entry name" value="PLP-binding_barrel"/>
</dbReference>